<feature type="compositionally biased region" description="Low complexity" evidence="1">
    <location>
        <begin position="445"/>
        <end position="459"/>
    </location>
</feature>
<protein>
    <submittedName>
        <fullName evidence="2">Uncharacterized protein</fullName>
    </submittedName>
</protein>
<accession>A0A6A5VPH4</accession>
<name>A0A6A5VPH4_9PLEO</name>
<proteinExistence type="predicted"/>
<dbReference type="Proteomes" id="UP000800036">
    <property type="component" value="Unassembled WGS sequence"/>
</dbReference>
<feature type="compositionally biased region" description="Polar residues" evidence="1">
    <location>
        <begin position="475"/>
        <end position="493"/>
    </location>
</feature>
<gene>
    <name evidence="2" type="ORF">BU23DRAFT_564220</name>
</gene>
<dbReference type="EMBL" id="ML976660">
    <property type="protein sequence ID" value="KAF1978648.1"/>
    <property type="molecule type" value="Genomic_DNA"/>
</dbReference>
<reference evidence="2" key="1">
    <citation type="journal article" date="2020" name="Stud. Mycol.">
        <title>101 Dothideomycetes genomes: a test case for predicting lifestyles and emergence of pathogens.</title>
        <authorList>
            <person name="Haridas S."/>
            <person name="Albert R."/>
            <person name="Binder M."/>
            <person name="Bloem J."/>
            <person name="Labutti K."/>
            <person name="Salamov A."/>
            <person name="Andreopoulos B."/>
            <person name="Baker S."/>
            <person name="Barry K."/>
            <person name="Bills G."/>
            <person name="Bluhm B."/>
            <person name="Cannon C."/>
            <person name="Castanera R."/>
            <person name="Culley D."/>
            <person name="Daum C."/>
            <person name="Ezra D."/>
            <person name="Gonzalez J."/>
            <person name="Henrissat B."/>
            <person name="Kuo A."/>
            <person name="Liang C."/>
            <person name="Lipzen A."/>
            <person name="Lutzoni F."/>
            <person name="Magnuson J."/>
            <person name="Mondo S."/>
            <person name="Nolan M."/>
            <person name="Ohm R."/>
            <person name="Pangilinan J."/>
            <person name="Park H.-J."/>
            <person name="Ramirez L."/>
            <person name="Alfaro M."/>
            <person name="Sun H."/>
            <person name="Tritt A."/>
            <person name="Yoshinaga Y."/>
            <person name="Zwiers L.-H."/>
            <person name="Turgeon B."/>
            <person name="Goodwin S."/>
            <person name="Spatafora J."/>
            <person name="Crous P."/>
            <person name="Grigoriev I."/>
        </authorList>
    </citation>
    <scope>NUCLEOTIDE SEQUENCE</scope>
    <source>
        <strain evidence="2">CBS 107.79</strain>
    </source>
</reference>
<feature type="compositionally biased region" description="Polar residues" evidence="1">
    <location>
        <begin position="373"/>
        <end position="384"/>
    </location>
</feature>
<keyword evidence="3" id="KW-1185">Reference proteome</keyword>
<dbReference type="AlphaFoldDB" id="A0A6A5VPH4"/>
<evidence type="ECO:0000256" key="1">
    <source>
        <dbReference type="SAM" id="MobiDB-lite"/>
    </source>
</evidence>
<feature type="compositionally biased region" description="Polar residues" evidence="1">
    <location>
        <begin position="339"/>
        <end position="351"/>
    </location>
</feature>
<feature type="region of interest" description="Disordered" evidence="1">
    <location>
        <begin position="423"/>
        <end position="536"/>
    </location>
</feature>
<dbReference type="OrthoDB" id="3796606at2759"/>
<feature type="region of interest" description="Disordered" evidence="1">
    <location>
        <begin position="179"/>
        <end position="404"/>
    </location>
</feature>
<evidence type="ECO:0000313" key="2">
    <source>
        <dbReference type="EMBL" id="KAF1978648.1"/>
    </source>
</evidence>
<feature type="compositionally biased region" description="Polar residues" evidence="1">
    <location>
        <begin position="294"/>
        <end position="323"/>
    </location>
</feature>
<sequence>MSASSRNSPSHMDDAGVTRWDRPRWISVFSSHNPTIREVTECLGLGLSASSSTTNRGIPKFDNPEYRKLSGEVTRLSKELPKERDALLDFAANPNSLHNELEELLKTFGTAIWGRNTDRSCLLTPDPAKKTYPRDLFIEDPEDKEILKIHLHRWIIIKACYYIRNMKLKRPSSANDYDTLADMEADGDPNSPNKPQLSPNGTPQSRTPSSTDGPTTAGAEFAVKPINGKKRKSSAFASLSDGDEMDSTPAAKRYQSHTMPLSRNSPRKSIFSIVPDGPISEHVPPVPSLPHSHANASQAATNGASPSDSTRPQLTTLSSNDLNGTPRPPNPAQPANGFTAVNTGGFTSINASPPVKDSPSQKPAVPAPHVNGRNYSSPYDSSSFHGVPLAQKASTPPKAPPLVTATAPTSVSGFQAINSPVVGNGVSARNSPNFKHVQPPQLPSQHTTQAQAQAQLQPTSRSNTPVMHHHHRPGLTQQRSSRSSTPIAPSVTSQPHQQVQPAQPAPAPAPAHQSPRSTGVPIAQAPPQPPASQHIQPVAGPRVHHVNVPPVPSVPAGYNPSQAPTVLRGHPHEATTHPAQAMPQLDLGLLQCEVLGSLIQYLFPKPMSPPDENVLLHKMETLWVLGAPYFSKEIGQPQPYETHSNVLRTWIAERRKIAQLRHNFTSHPAVPAGEMIERLLALNDLRMMRLKWKNMSSNFGLSTEDVLCRTFTIMTNTAGTEYLFKDGLDKLNDGIFEFLKTSDMRILMHTKR</sequence>
<evidence type="ECO:0000313" key="3">
    <source>
        <dbReference type="Proteomes" id="UP000800036"/>
    </source>
</evidence>
<feature type="compositionally biased region" description="Polar residues" evidence="1">
    <location>
        <begin position="190"/>
        <end position="214"/>
    </location>
</feature>
<organism evidence="2 3">
    <name type="scientific">Bimuria novae-zelandiae CBS 107.79</name>
    <dbReference type="NCBI Taxonomy" id="1447943"/>
    <lineage>
        <taxon>Eukaryota</taxon>
        <taxon>Fungi</taxon>
        <taxon>Dikarya</taxon>
        <taxon>Ascomycota</taxon>
        <taxon>Pezizomycotina</taxon>
        <taxon>Dothideomycetes</taxon>
        <taxon>Pleosporomycetidae</taxon>
        <taxon>Pleosporales</taxon>
        <taxon>Massarineae</taxon>
        <taxon>Didymosphaeriaceae</taxon>
        <taxon>Bimuria</taxon>
    </lineage>
</organism>